<evidence type="ECO:0000313" key="2">
    <source>
        <dbReference type="EMBL" id="CAH2237297.1"/>
    </source>
</evidence>
<comment type="caution">
    <text evidence="2">The sequence shown here is derived from an EMBL/GenBank/DDBJ whole genome shotgun (WGS) entry which is preliminary data.</text>
</comment>
<protein>
    <submittedName>
        <fullName evidence="2">Jg15758 protein</fullName>
    </submittedName>
</protein>
<organism evidence="2 3">
    <name type="scientific">Pararge aegeria aegeria</name>
    <dbReference type="NCBI Taxonomy" id="348720"/>
    <lineage>
        <taxon>Eukaryota</taxon>
        <taxon>Metazoa</taxon>
        <taxon>Ecdysozoa</taxon>
        <taxon>Arthropoda</taxon>
        <taxon>Hexapoda</taxon>
        <taxon>Insecta</taxon>
        <taxon>Pterygota</taxon>
        <taxon>Neoptera</taxon>
        <taxon>Endopterygota</taxon>
        <taxon>Lepidoptera</taxon>
        <taxon>Glossata</taxon>
        <taxon>Ditrysia</taxon>
        <taxon>Papilionoidea</taxon>
        <taxon>Nymphalidae</taxon>
        <taxon>Satyrinae</taxon>
        <taxon>Satyrini</taxon>
        <taxon>Parargina</taxon>
        <taxon>Pararge</taxon>
    </lineage>
</organism>
<reference evidence="2" key="1">
    <citation type="submission" date="2022-03" db="EMBL/GenBank/DDBJ databases">
        <authorList>
            <person name="Lindestad O."/>
        </authorList>
    </citation>
    <scope>NUCLEOTIDE SEQUENCE</scope>
</reference>
<dbReference type="Proteomes" id="UP000838756">
    <property type="component" value="Unassembled WGS sequence"/>
</dbReference>
<accession>A0A8S4RHU7</accession>
<feature type="compositionally biased region" description="Low complexity" evidence="1">
    <location>
        <begin position="84"/>
        <end position="101"/>
    </location>
</feature>
<name>A0A8S4RHU7_9NEOP</name>
<proteinExistence type="predicted"/>
<dbReference type="AlphaFoldDB" id="A0A8S4RHU7"/>
<evidence type="ECO:0000313" key="3">
    <source>
        <dbReference type="Proteomes" id="UP000838756"/>
    </source>
</evidence>
<sequence>MSFNDGCSKVHCQIRNTKSGSAVRQRMKRSVSGSVRSLARSGAADCDVWSRRWRAGGVRGGPRVRELRRQQHAAVAPRRHGPLPVQRVRPVPQDQRRQPAVGQAEQAAGEWPAPLVTLCLRQVRTPSCSRASTRTAPSSAG</sequence>
<evidence type="ECO:0000256" key="1">
    <source>
        <dbReference type="SAM" id="MobiDB-lite"/>
    </source>
</evidence>
<keyword evidence="3" id="KW-1185">Reference proteome</keyword>
<dbReference type="EMBL" id="CAKXAJ010025257">
    <property type="protein sequence ID" value="CAH2237297.1"/>
    <property type="molecule type" value="Genomic_DNA"/>
</dbReference>
<gene>
    <name evidence="2" type="primary">jg15758</name>
    <name evidence="2" type="ORF">PAEG_LOCUS14592</name>
</gene>
<feature type="region of interest" description="Disordered" evidence="1">
    <location>
        <begin position="73"/>
        <end position="108"/>
    </location>
</feature>